<name>A0A139MYB7_STRCR</name>
<protein>
    <recommendedName>
        <fullName evidence="4">Cingulin</fullName>
    </recommendedName>
</protein>
<gene>
    <name evidence="2" type="ORF">SCRDD08_01877</name>
</gene>
<organism evidence="2 3">
    <name type="scientific">Streptococcus cristatus</name>
    <dbReference type="NCBI Taxonomy" id="45634"/>
    <lineage>
        <taxon>Bacteria</taxon>
        <taxon>Bacillati</taxon>
        <taxon>Bacillota</taxon>
        <taxon>Bacilli</taxon>
        <taxon>Lactobacillales</taxon>
        <taxon>Streptococcaceae</taxon>
        <taxon>Streptococcus</taxon>
    </lineage>
</organism>
<dbReference type="EMBL" id="LQRD01000069">
    <property type="protein sequence ID" value="KXT68672.1"/>
    <property type="molecule type" value="Genomic_DNA"/>
</dbReference>
<sequence length="119" mass="14572">MIKDKNQEKREQLYKQIIQLENQEEDLLVIKRRYEEKVMDFRADIWTINAQIENLIDPVSETSHTNRKIWEENQALQQTIDSYVEQELDNVSKQTRKVRQKLDENRERLTKERNSLPWE</sequence>
<keyword evidence="1" id="KW-0175">Coiled coil</keyword>
<evidence type="ECO:0000256" key="1">
    <source>
        <dbReference type="SAM" id="Coils"/>
    </source>
</evidence>
<accession>A0A139MYB7</accession>
<evidence type="ECO:0008006" key="4">
    <source>
        <dbReference type="Google" id="ProtNLM"/>
    </source>
</evidence>
<proteinExistence type="predicted"/>
<feature type="coiled-coil region" evidence="1">
    <location>
        <begin position="3"/>
        <end position="37"/>
    </location>
</feature>
<comment type="caution">
    <text evidence="2">The sequence shown here is derived from an EMBL/GenBank/DDBJ whole genome shotgun (WGS) entry which is preliminary data.</text>
</comment>
<dbReference type="AlphaFoldDB" id="A0A139MYB7"/>
<dbReference type="Proteomes" id="UP000070377">
    <property type="component" value="Unassembled WGS sequence"/>
</dbReference>
<dbReference type="RefSeq" id="WP_061423427.1">
    <property type="nucleotide sequence ID" value="NZ_KQ969063.1"/>
</dbReference>
<evidence type="ECO:0000313" key="3">
    <source>
        <dbReference type="Proteomes" id="UP000070377"/>
    </source>
</evidence>
<dbReference type="STRING" id="45634.SCRDD08_01877"/>
<reference evidence="2 3" key="1">
    <citation type="submission" date="2016-01" db="EMBL/GenBank/DDBJ databases">
        <title>Highly variable Streptococcus oralis are common among viridans streptococci isolated from primates.</title>
        <authorList>
            <person name="Denapaite D."/>
            <person name="Rieger M."/>
            <person name="Koendgen S."/>
            <person name="Brueckner R."/>
            <person name="Ochigava I."/>
            <person name="Kappeler P."/>
            <person name="Maetz-Rensing K."/>
            <person name="Leendertz F."/>
            <person name="Hakenbeck R."/>
        </authorList>
    </citation>
    <scope>NUCLEOTIDE SEQUENCE [LARGE SCALE GENOMIC DNA]</scope>
    <source>
        <strain evidence="2 3">DD08</strain>
    </source>
</reference>
<dbReference type="PATRIC" id="fig|45634.12.peg.1956"/>
<evidence type="ECO:0000313" key="2">
    <source>
        <dbReference type="EMBL" id="KXT68672.1"/>
    </source>
</evidence>